<name>A0ABR0AF10_9CRUS</name>
<keyword evidence="2" id="KW-1185">Reference proteome</keyword>
<sequence length="233" mass="26018">MKFKLPAFSTVFHHFHLRTESYAVQMDLLLIPACIMGLYQKNRTLGQTNYYVRPGESRSSPQVGTVRHPTILGMYKQMIFLPYWMLLFLAICYTTEASPYYYSEPPPQARPYSDVSPPEIDNNPAVEPYPVPPHSVSSYAAPLIVPFLSADYQASTPNTNASTESAAAMTVNDEVGTDWSSTSTDYVTEPIENYDTTTGETSFWILETTSNGSDPYEGTTNVPIHLPPHLEAI</sequence>
<gene>
    <name evidence="1" type="ORF">OUZ56_009114</name>
</gene>
<protein>
    <submittedName>
        <fullName evidence="1">Uncharacterized protein</fullName>
    </submittedName>
</protein>
<evidence type="ECO:0000313" key="2">
    <source>
        <dbReference type="Proteomes" id="UP001234178"/>
    </source>
</evidence>
<organism evidence="1 2">
    <name type="scientific">Daphnia magna</name>
    <dbReference type="NCBI Taxonomy" id="35525"/>
    <lineage>
        <taxon>Eukaryota</taxon>
        <taxon>Metazoa</taxon>
        <taxon>Ecdysozoa</taxon>
        <taxon>Arthropoda</taxon>
        <taxon>Crustacea</taxon>
        <taxon>Branchiopoda</taxon>
        <taxon>Diplostraca</taxon>
        <taxon>Cladocera</taxon>
        <taxon>Anomopoda</taxon>
        <taxon>Daphniidae</taxon>
        <taxon>Daphnia</taxon>
    </lineage>
</organism>
<dbReference type="Proteomes" id="UP001234178">
    <property type="component" value="Unassembled WGS sequence"/>
</dbReference>
<proteinExistence type="predicted"/>
<evidence type="ECO:0000313" key="1">
    <source>
        <dbReference type="EMBL" id="KAK4023714.1"/>
    </source>
</evidence>
<comment type="caution">
    <text evidence="1">The sequence shown here is derived from an EMBL/GenBank/DDBJ whole genome shotgun (WGS) entry which is preliminary data.</text>
</comment>
<dbReference type="EMBL" id="JAOYFB010000037">
    <property type="protein sequence ID" value="KAK4023714.1"/>
    <property type="molecule type" value="Genomic_DNA"/>
</dbReference>
<reference evidence="1 2" key="1">
    <citation type="journal article" date="2023" name="Nucleic Acids Res.">
        <title>The hologenome of Daphnia magna reveals possible DNA methylation and microbiome-mediated evolution of the host genome.</title>
        <authorList>
            <person name="Chaturvedi A."/>
            <person name="Li X."/>
            <person name="Dhandapani V."/>
            <person name="Marshall H."/>
            <person name="Kissane S."/>
            <person name="Cuenca-Cambronero M."/>
            <person name="Asole G."/>
            <person name="Calvet F."/>
            <person name="Ruiz-Romero M."/>
            <person name="Marangio P."/>
            <person name="Guigo R."/>
            <person name="Rago D."/>
            <person name="Mirbahai L."/>
            <person name="Eastwood N."/>
            <person name="Colbourne J.K."/>
            <person name="Zhou J."/>
            <person name="Mallon E."/>
            <person name="Orsini L."/>
        </authorList>
    </citation>
    <scope>NUCLEOTIDE SEQUENCE [LARGE SCALE GENOMIC DNA]</scope>
    <source>
        <strain evidence="1">LRV0_1</strain>
    </source>
</reference>
<accession>A0ABR0AF10</accession>